<dbReference type="EMBL" id="NEVJ01000003">
    <property type="protein sequence ID" value="OZI20051.1"/>
    <property type="molecule type" value="Genomic_DNA"/>
</dbReference>
<accession>A0A261R540</accession>
<evidence type="ECO:0000259" key="2">
    <source>
        <dbReference type="Pfam" id="PF03906"/>
    </source>
</evidence>
<reference evidence="3" key="1">
    <citation type="submission" date="2017-05" db="EMBL/GenBank/DDBJ databases">
        <title>Complete and WGS of Bordetella genogroups.</title>
        <authorList>
            <person name="Spilker T."/>
            <person name="Lipuma J."/>
        </authorList>
    </citation>
    <scope>NUCLEOTIDE SEQUENCE</scope>
    <source>
        <strain evidence="3">AU21707</strain>
    </source>
</reference>
<feature type="region of interest" description="Disordered" evidence="1">
    <location>
        <begin position="1"/>
        <end position="25"/>
    </location>
</feature>
<dbReference type="OrthoDB" id="10013440at2"/>
<dbReference type="AlphaFoldDB" id="A0A261R540"/>
<evidence type="ECO:0000256" key="1">
    <source>
        <dbReference type="SAM" id="MobiDB-lite"/>
    </source>
</evidence>
<dbReference type="RefSeq" id="WP_094848664.1">
    <property type="nucleotide sequence ID" value="NZ_NEVJ01000003.1"/>
</dbReference>
<organism evidence="3 4">
    <name type="scientific">Bordetella genomosp. 9</name>
    <dbReference type="NCBI Taxonomy" id="1416803"/>
    <lineage>
        <taxon>Bacteria</taxon>
        <taxon>Pseudomonadati</taxon>
        <taxon>Pseudomonadota</taxon>
        <taxon>Betaproteobacteria</taxon>
        <taxon>Burkholderiales</taxon>
        <taxon>Alcaligenaceae</taxon>
        <taxon>Bordetella</taxon>
    </lineage>
</organism>
<evidence type="ECO:0000313" key="3">
    <source>
        <dbReference type="EMBL" id="OZI20051.1"/>
    </source>
</evidence>
<dbReference type="InterPro" id="IPR005604">
    <property type="entry name" value="Phage_T7_tail_fibre-like_N"/>
</dbReference>
<comment type="caution">
    <text evidence="3">The sequence shown here is derived from an EMBL/GenBank/DDBJ whole genome shotgun (WGS) entry which is preliminary data.</text>
</comment>
<proteinExistence type="predicted"/>
<dbReference type="Pfam" id="PF03906">
    <property type="entry name" value="Phage_T7_tail"/>
    <property type="match status" value="1"/>
</dbReference>
<gene>
    <name evidence="3" type="ORF">CAL26_21085</name>
</gene>
<keyword evidence="4" id="KW-1185">Reference proteome</keyword>
<sequence>MAAEELNPWINSAGQDGERNSMQEFPCDGAQTSFEFNFTGGYIDAANVKAYLYDMDSGIKTDVSPVVLTGPNTIEVTPAPAANFRLVVFRDTQKTVPLVDFSNGAVMNESNLDKIAKQAVFNAAEMVDRFDEINASSADAIERSFTALTTAQAAVSTAGTASTNASFALAASQTAANTANDAREDASQALATANGINGKAQQALDNSADAVADAGAAVLAAQTALDEVQNFTGLFAECRLDGGTAANSIKLSRYNGSRITLGGTTLQIPENGLEVVPTGLTAAALYYVYAYPNNGAPALEWGTGTAWARATGPDGRQIKTGDASRLLVGMFRPSAGGVITDTTATRGVASWFNRIPKSVTGSAGPAPISSTTDVAVIGIPLLRWAGEAVISTLDARIVSGSAAVTAFASLRNGATVTTSGQIIISFPSQGLWDGASTTWIDMVGAEGAVSPTCYAHVDTGSAQYVVFINAHTRL</sequence>
<name>A0A261R540_9BORD</name>
<dbReference type="Proteomes" id="UP000216857">
    <property type="component" value="Unassembled WGS sequence"/>
</dbReference>
<protein>
    <recommendedName>
        <fullName evidence="2">Bacteriophage T7 tail fibre protein-like N-terminal domain-containing protein</fullName>
    </recommendedName>
</protein>
<feature type="domain" description="Bacteriophage T7 tail fibre protein-like N-terminal" evidence="2">
    <location>
        <begin position="23"/>
        <end position="130"/>
    </location>
</feature>
<evidence type="ECO:0000313" key="4">
    <source>
        <dbReference type="Proteomes" id="UP000216857"/>
    </source>
</evidence>